<keyword evidence="7 10" id="KW-0472">Membrane</keyword>
<dbReference type="InterPro" id="IPR000531">
    <property type="entry name" value="Beta-barrel_TonB"/>
</dbReference>
<dbReference type="InterPro" id="IPR008969">
    <property type="entry name" value="CarboxyPept-like_regulatory"/>
</dbReference>
<feature type="domain" description="TonB-dependent receptor plug" evidence="13">
    <location>
        <begin position="136"/>
        <end position="240"/>
    </location>
</feature>
<dbReference type="AlphaFoldDB" id="A0A327R3K6"/>
<keyword evidence="3 10" id="KW-1134">Transmembrane beta strand</keyword>
<evidence type="ECO:0000256" key="2">
    <source>
        <dbReference type="ARBA" id="ARBA00022448"/>
    </source>
</evidence>
<evidence type="ECO:0000256" key="7">
    <source>
        <dbReference type="ARBA" id="ARBA00023136"/>
    </source>
</evidence>
<evidence type="ECO:0000313" key="14">
    <source>
        <dbReference type="EMBL" id="RAJ10795.1"/>
    </source>
</evidence>
<reference evidence="14 15" key="1">
    <citation type="submission" date="2018-06" db="EMBL/GenBank/DDBJ databases">
        <title>Genomic Encyclopedia of Archaeal and Bacterial Type Strains, Phase II (KMG-II): from individual species to whole genera.</title>
        <authorList>
            <person name="Goeker M."/>
        </authorList>
    </citation>
    <scope>NUCLEOTIDE SEQUENCE [LARGE SCALE GENOMIC DNA]</scope>
    <source>
        <strain evidence="14 15">DSM 23857</strain>
    </source>
</reference>
<keyword evidence="15" id="KW-1185">Reference proteome</keyword>
<dbReference type="Pfam" id="PF07715">
    <property type="entry name" value="Plug"/>
    <property type="match status" value="1"/>
</dbReference>
<evidence type="ECO:0000256" key="9">
    <source>
        <dbReference type="ARBA" id="ARBA00023237"/>
    </source>
</evidence>
<dbReference type="InterPro" id="IPR037066">
    <property type="entry name" value="Plug_dom_sf"/>
</dbReference>
<evidence type="ECO:0000313" key="15">
    <source>
        <dbReference type="Proteomes" id="UP000249547"/>
    </source>
</evidence>
<dbReference type="GO" id="GO:0009279">
    <property type="term" value="C:cell outer membrane"/>
    <property type="evidence" value="ECO:0007669"/>
    <property type="project" value="UniProtKB-SubCell"/>
</dbReference>
<dbReference type="Pfam" id="PF13715">
    <property type="entry name" value="CarbopepD_reg_2"/>
    <property type="match status" value="1"/>
</dbReference>
<evidence type="ECO:0000256" key="11">
    <source>
        <dbReference type="RuleBase" id="RU003357"/>
    </source>
</evidence>
<proteinExistence type="inferred from homology"/>
<dbReference type="Proteomes" id="UP000249547">
    <property type="component" value="Unassembled WGS sequence"/>
</dbReference>
<evidence type="ECO:0000259" key="12">
    <source>
        <dbReference type="Pfam" id="PF00593"/>
    </source>
</evidence>
<evidence type="ECO:0000256" key="5">
    <source>
        <dbReference type="ARBA" id="ARBA00022729"/>
    </source>
</evidence>
<dbReference type="InterPro" id="IPR039426">
    <property type="entry name" value="TonB-dep_rcpt-like"/>
</dbReference>
<dbReference type="GO" id="GO:0044718">
    <property type="term" value="P:siderophore transmembrane transport"/>
    <property type="evidence" value="ECO:0007669"/>
    <property type="project" value="TreeGrafter"/>
</dbReference>
<dbReference type="EMBL" id="QLLL01000001">
    <property type="protein sequence ID" value="RAJ10795.1"/>
    <property type="molecule type" value="Genomic_DNA"/>
</dbReference>
<keyword evidence="6 11" id="KW-0798">TonB box</keyword>
<evidence type="ECO:0000256" key="8">
    <source>
        <dbReference type="ARBA" id="ARBA00023170"/>
    </source>
</evidence>
<dbReference type="Gene3D" id="2.40.170.20">
    <property type="entry name" value="TonB-dependent receptor, beta-barrel domain"/>
    <property type="match status" value="1"/>
</dbReference>
<dbReference type="Pfam" id="PF00593">
    <property type="entry name" value="TonB_dep_Rec_b-barrel"/>
    <property type="match status" value="1"/>
</dbReference>
<dbReference type="SUPFAM" id="SSF49464">
    <property type="entry name" value="Carboxypeptidase regulatory domain-like"/>
    <property type="match status" value="1"/>
</dbReference>
<keyword evidence="9 10" id="KW-0998">Cell outer membrane</keyword>
<dbReference type="InterPro" id="IPR036942">
    <property type="entry name" value="Beta-barrel_TonB_sf"/>
</dbReference>
<keyword evidence="5" id="KW-0732">Signal</keyword>
<keyword evidence="8 14" id="KW-0675">Receptor</keyword>
<evidence type="ECO:0000256" key="3">
    <source>
        <dbReference type="ARBA" id="ARBA00022452"/>
    </source>
</evidence>
<accession>A0A327R3K6</accession>
<dbReference type="OrthoDB" id="9795928at2"/>
<dbReference type="PROSITE" id="PS52016">
    <property type="entry name" value="TONB_DEPENDENT_REC_3"/>
    <property type="match status" value="1"/>
</dbReference>
<organism evidence="14 15">
    <name type="scientific">Chitinophaga skermanii</name>
    <dbReference type="NCBI Taxonomy" id="331697"/>
    <lineage>
        <taxon>Bacteria</taxon>
        <taxon>Pseudomonadati</taxon>
        <taxon>Bacteroidota</taxon>
        <taxon>Chitinophagia</taxon>
        <taxon>Chitinophagales</taxon>
        <taxon>Chitinophagaceae</taxon>
        <taxon>Chitinophaga</taxon>
    </lineage>
</organism>
<gene>
    <name evidence="14" type="ORF">LX64_00402</name>
</gene>
<dbReference type="InterPro" id="IPR012910">
    <property type="entry name" value="Plug_dom"/>
</dbReference>
<feature type="domain" description="TonB-dependent receptor-like beta-barrel" evidence="12">
    <location>
        <begin position="350"/>
        <end position="745"/>
    </location>
</feature>
<protein>
    <submittedName>
        <fullName evidence="14">Iron complex outermembrane receptor protein</fullName>
    </submittedName>
</protein>
<comment type="similarity">
    <text evidence="10 11">Belongs to the TonB-dependent receptor family.</text>
</comment>
<keyword evidence="4 10" id="KW-0812">Transmembrane</keyword>
<keyword evidence="2 10" id="KW-0813">Transport</keyword>
<sequence>MEVLYHDDGYTSRILFMNMIQRVVSLLALCLLFVRTGYAQCTYTLSGKITDSQTNEALIGATIGVVETQQATATDERGFYKLNGLCAGTYTIRVMHIGCKTYQFSYTVAGDGKRNIQLEHAISELQGITVAGVSSQKSMSGPVSEVSGKTLEKVRGLSLAESLKDVNGVTMLSTGATVSKPIINGLHSNRVLIYNNGVRQEGQQWGTDHAPEVDPFIANKLVVIKGANAIRYGGDAVGGVILVEPKPLPTTPGISGELNLGAFSNNRMGVTSATVEGNFAKIPALSWRVQGTLRKGGTYRAPGYWLDNTGMEEKNFSLATGWRKEKYGLELFYSQFNTNIGVFTGSHIGNRKDLEETIKRDRPLPEFTHGFSYDINRPMQTAEHELFKAKAYLNTGKIGKINLDFSRQFNYRDELDRNSALSVNNLKLNLTTYTANLAWDHYNWHGLRGTIGATGTYQRNHYQSRMFIPNYESIAWGVFAAEKWESKNNQWMLEGAIRYDNKSYTDVHDNLHEKNFRDRDFAGLTGTLGATWYPNQRTTIAFNATNVYRVPGPNELYAYGIHHGTAMFEEGDRNLKAEQGIKMNLSGNYKISDNFEADVVVYYNRFQNFIFLQLTDSLQGSVRGFFPYAYYTQANVNMKGVDAQIRWHFLPKWQFSSKASILRARNEDINDWLISMPSDRFTQDLTFYPGDTKRLKDSYFSLTVSSVTKQTRVPFEANDKGENKLDLMAPPNAYTLVNLEAGTDWHLGKRPIGFILGASNLLNQKYREYLNTFRYFADDPGINVYLKVKVPFTITKK</sequence>
<evidence type="ECO:0000259" key="13">
    <source>
        <dbReference type="Pfam" id="PF07715"/>
    </source>
</evidence>
<dbReference type="Gene3D" id="2.60.40.1120">
    <property type="entry name" value="Carboxypeptidase-like, regulatory domain"/>
    <property type="match status" value="1"/>
</dbReference>
<dbReference type="RefSeq" id="WP_111595923.1">
    <property type="nucleotide sequence ID" value="NZ_QLLL01000001.1"/>
</dbReference>
<evidence type="ECO:0000256" key="10">
    <source>
        <dbReference type="PROSITE-ProRule" id="PRU01360"/>
    </source>
</evidence>
<evidence type="ECO:0000256" key="6">
    <source>
        <dbReference type="ARBA" id="ARBA00023077"/>
    </source>
</evidence>
<dbReference type="Gene3D" id="2.170.130.10">
    <property type="entry name" value="TonB-dependent receptor, plug domain"/>
    <property type="match status" value="1"/>
</dbReference>
<comment type="subcellular location">
    <subcellularLocation>
        <location evidence="1 10">Cell outer membrane</location>
        <topology evidence="1 10">Multi-pass membrane protein</topology>
    </subcellularLocation>
</comment>
<dbReference type="GO" id="GO:0015344">
    <property type="term" value="F:siderophore uptake transmembrane transporter activity"/>
    <property type="evidence" value="ECO:0007669"/>
    <property type="project" value="TreeGrafter"/>
</dbReference>
<dbReference type="PANTHER" id="PTHR30069:SF29">
    <property type="entry name" value="HEMOGLOBIN AND HEMOGLOBIN-HAPTOGLOBIN-BINDING PROTEIN 1-RELATED"/>
    <property type="match status" value="1"/>
</dbReference>
<dbReference type="PANTHER" id="PTHR30069">
    <property type="entry name" value="TONB-DEPENDENT OUTER MEMBRANE RECEPTOR"/>
    <property type="match status" value="1"/>
</dbReference>
<name>A0A327R3K6_9BACT</name>
<evidence type="ECO:0000256" key="1">
    <source>
        <dbReference type="ARBA" id="ARBA00004571"/>
    </source>
</evidence>
<dbReference type="SUPFAM" id="SSF56935">
    <property type="entry name" value="Porins"/>
    <property type="match status" value="1"/>
</dbReference>
<evidence type="ECO:0000256" key="4">
    <source>
        <dbReference type="ARBA" id="ARBA00022692"/>
    </source>
</evidence>
<comment type="caution">
    <text evidence="14">The sequence shown here is derived from an EMBL/GenBank/DDBJ whole genome shotgun (WGS) entry which is preliminary data.</text>
</comment>